<organism evidence="1">
    <name type="scientific">Podoviridae sp. ct9f93</name>
    <dbReference type="NCBI Taxonomy" id="2826544"/>
    <lineage>
        <taxon>Viruses</taxon>
        <taxon>Duplodnaviria</taxon>
        <taxon>Heunggongvirae</taxon>
        <taxon>Uroviricota</taxon>
        <taxon>Caudoviricetes</taxon>
    </lineage>
</organism>
<reference evidence="1" key="1">
    <citation type="journal article" date="2021" name="Proc. Natl. Acad. Sci. U.S.A.">
        <title>A Catalog of Tens of Thousands of Viruses from Human Metagenomes Reveals Hidden Associations with Chronic Diseases.</title>
        <authorList>
            <person name="Tisza M.J."/>
            <person name="Buck C.B."/>
        </authorList>
    </citation>
    <scope>NUCLEOTIDE SEQUENCE</scope>
    <source>
        <strain evidence="1">Ct9f93</strain>
    </source>
</reference>
<protein>
    <submittedName>
        <fullName evidence="1">Uncharacterized protein</fullName>
    </submittedName>
</protein>
<accession>A0A8S5ND00</accession>
<dbReference type="EMBL" id="BK015142">
    <property type="protein sequence ID" value="DAD92685.1"/>
    <property type="molecule type" value="Genomic_DNA"/>
</dbReference>
<evidence type="ECO:0000313" key="1">
    <source>
        <dbReference type="EMBL" id="DAD92685.1"/>
    </source>
</evidence>
<sequence length="32" mass="3609">MRGSLISRTLSSFSDLSRVSRSCEFIKECIAE</sequence>
<name>A0A8S5ND00_9CAUD</name>
<proteinExistence type="predicted"/>